<protein>
    <submittedName>
        <fullName evidence="6">Uncharacterized membrane-anchored protein YitT (DUF2179 family)</fullName>
    </submittedName>
</protein>
<gene>
    <name evidence="6" type="ORF">DFP99_0222</name>
</gene>
<dbReference type="Gene3D" id="3.30.70.120">
    <property type="match status" value="1"/>
</dbReference>
<dbReference type="PIRSF" id="PIRSF006483">
    <property type="entry name" value="Membrane_protein_YitT"/>
    <property type="match status" value="1"/>
</dbReference>
<dbReference type="KEGG" id="wso:WSWS_00592"/>
<dbReference type="GO" id="GO:0005886">
    <property type="term" value="C:plasma membrane"/>
    <property type="evidence" value="ECO:0007669"/>
    <property type="project" value="UniProtKB-SubCell"/>
</dbReference>
<dbReference type="Pfam" id="PF10035">
    <property type="entry name" value="DUF2179"/>
    <property type="match status" value="1"/>
</dbReference>
<evidence type="ECO:0000313" key="7">
    <source>
        <dbReference type="Proteomes" id="UP000254912"/>
    </source>
</evidence>
<dbReference type="InterPro" id="IPR051461">
    <property type="entry name" value="UPF0750_membrane"/>
</dbReference>
<evidence type="ECO:0000256" key="4">
    <source>
        <dbReference type="ARBA" id="ARBA00022989"/>
    </source>
</evidence>
<evidence type="ECO:0000256" key="2">
    <source>
        <dbReference type="ARBA" id="ARBA00022475"/>
    </source>
</evidence>
<organism evidence="6 7">
    <name type="scientific">Weissella soli</name>
    <dbReference type="NCBI Taxonomy" id="155866"/>
    <lineage>
        <taxon>Bacteria</taxon>
        <taxon>Bacillati</taxon>
        <taxon>Bacillota</taxon>
        <taxon>Bacilli</taxon>
        <taxon>Lactobacillales</taxon>
        <taxon>Lactobacillaceae</taxon>
        <taxon>Weissella</taxon>
    </lineage>
</organism>
<dbReference type="Pfam" id="PF02588">
    <property type="entry name" value="YitT_membrane"/>
    <property type="match status" value="1"/>
</dbReference>
<evidence type="ECO:0000256" key="3">
    <source>
        <dbReference type="ARBA" id="ARBA00022692"/>
    </source>
</evidence>
<dbReference type="PANTHER" id="PTHR33545">
    <property type="entry name" value="UPF0750 MEMBRANE PROTEIN YITT-RELATED"/>
    <property type="match status" value="1"/>
</dbReference>
<dbReference type="Proteomes" id="UP000254912">
    <property type="component" value="Unassembled WGS sequence"/>
</dbReference>
<dbReference type="RefSeq" id="WP_070229874.1">
    <property type="nucleotide sequence ID" value="NZ_BJYO01000002.1"/>
</dbReference>
<dbReference type="InterPro" id="IPR015867">
    <property type="entry name" value="N-reg_PII/ATP_PRibTrfase_C"/>
</dbReference>
<name>A0A288Q617_9LACO</name>
<dbReference type="AlphaFoldDB" id="A0A288Q617"/>
<keyword evidence="4" id="KW-1133">Transmembrane helix</keyword>
<dbReference type="PANTHER" id="PTHR33545:SF10">
    <property type="entry name" value="UPF0750 MEMBRANE PROTEIN YPJC"/>
    <property type="match status" value="1"/>
</dbReference>
<dbReference type="EMBL" id="QRAS01000001">
    <property type="protein sequence ID" value="RDL11803.1"/>
    <property type="molecule type" value="Genomic_DNA"/>
</dbReference>
<dbReference type="InterPro" id="IPR019264">
    <property type="entry name" value="DUF2179"/>
</dbReference>
<dbReference type="CDD" id="cd16380">
    <property type="entry name" value="YitT_C"/>
    <property type="match status" value="1"/>
</dbReference>
<keyword evidence="2" id="KW-1003">Cell membrane</keyword>
<proteinExistence type="predicted"/>
<evidence type="ECO:0000313" key="6">
    <source>
        <dbReference type="EMBL" id="RDL11803.1"/>
    </source>
</evidence>
<dbReference type="GeneID" id="94545798"/>
<comment type="caution">
    <text evidence="6">The sequence shown here is derived from an EMBL/GenBank/DDBJ whole genome shotgun (WGS) entry which is preliminary data.</text>
</comment>
<reference evidence="6 7" key="1">
    <citation type="submission" date="2018-07" db="EMBL/GenBank/DDBJ databases">
        <title>Genomic Encyclopedia of Type Strains, Phase III (KMG-III): the genomes of soil and plant-associated and newly described type strains.</title>
        <authorList>
            <person name="Whitman W."/>
        </authorList>
    </citation>
    <scope>NUCLEOTIDE SEQUENCE [LARGE SCALE GENOMIC DNA]</scope>
    <source>
        <strain evidence="6 7">CECT 7031</strain>
    </source>
</reference>
<accession>A0A288Q617</accession>
<dbReference type="InterPro" id="IPR003740">
    <property type="entry name" value="YitT"/>
</dbReference>
<comment type="subcellular location">
    <subcellularLocation>
        <location evidence="1">Cell membrane</location>
        <topology evidence="1">Multi-pass membrane protein</topology>
    </subcellularLocation>
</comment>
<keyword evidence="5" id="KW-0472">Membrane</keyword>
<keyword evidence="7" id="KW-1185">Reference proteome</keyword>
<keyword evidence="3" id="KW-0812">Transmembrane</keyword>
<sequence>MSNTIEKNHLNMRPIDFIVIALGTAAYGFGLANINIPNSLAEGGVTGLTLIARALFHIDPAYTTLIFNLPLILLGMKLLTRRDIIYTIWGIVNLSFWIWVWQRIPGLTPNLEHDMFVSALLAGAIGGIGSGFVYRFGGTTGGADIVARIFEQRFHVPMGRTLFMIDAGVLTLSLVYINIPQMVYTLIAAFVFAQMVNFTQQGSYTARAFMIFSQENEAISQAIMSEFERGTTLLHAEGGYSHDYNKVLYTVVDPSEMHKVRQLIHEIDPKAFVTIVNTSETLGEGFTYLKPKKKSLFQFK</sequence>
<evidence type="ECO:0000256" key="5">
    <source>
        <dbReference type="ARBA" id="ARBA00023136"/>
    </source>
</evidence>
<evidence type="ECO:0000256" key="1">
    <source>
        <dbReference type="ARBA" id="ARBA00004651"/>
    </source>
</evidence>